<evidence type="ECO:0000313" key="3">
    <source>
        <dbReference type="Proteomes" id="UP001642360"/>
    </source>
</evidence>
<name>A0ABC8U4K3_9AQUA</name>
<feature type="region of interest" description="Disordered" evidence="1">
    <location>
        <begin position="1"/>
        <end position="43"/>
    </location>
</feature>
<dbReference type="EMBL" id="CAUOFW020006880">
    <property type="protein sequence ID" value="CAK9176678.1"/>
    <property type="molecule type" value="Genomic_DNA"/>
</dbReference>
<dbReference type="AlphaFoldDB" id="A0ABC8U4K3"/>
<evidence type="ECO:0000313" key="2">
    <source>
        <dbReference type="EMBL" id="CAK9176678.1"/>
    </source>
</evidence>
<gene>
    <name evidence="2" type="ORF">ILEXP_LOCUS46540</name>
</gene>
<comment type="caution">
    <text evidence="2">The sequence shown here is derived from an EMBL/GenBank/DDBJ whole genome shotgun (WGS) entry which is preliminary data.</text>
</comment>
<dbReference type="PANTHER" id="PTHR33427:SF2">
    <property type="entry name" value="TRICHOHYALIN"/>
    <property type="match status" value="1"/>
</dbReference>
<dbReference type="PANTHER" id="PTHR33427">
    <property type="entry name" value="HNH ENDONUCLEASE"/>
    <property type="match status" value="1"/>
</dbReference>
<keyword evidence="3" id="KW-1185">Reference proteome</keyword>
<reference evidence="2 3" key="1">
    <citation type="submission" date="2024-02" db="EMBL/GenBank/DDBJ databases">
        <authorList>
            <person name="Vignale AGUSTIN F."/>
            <person name="Sosa J E."/>
            <person name="Modenutti C."/>
        </authorList>
    </citation>
    <scope>NUCLEOTIDE SEQUENCE [LARGE SCALE GENOMIC DNA]</scope>
</reference>
<dbReference type="Proteomes" id="UP001642360">
    <property type="component" value="Unassembled WGS sequence"/>
</dbReference>
<sequence>MQEQEEIEERGKGAPTDISRGKPDENEPVEDEESRKQRGKGNVEKWLQMLLENTQEGTDQIPQLVEENETSRTDEIIRKMNLKYPRNENEILKFPESEDKGVKQDLEENNQQTIQEKNNGGNRKKRLLRWKLWHS</sequence>
<evidence type="ECO:0000256" key="1">
    <source>
        <dbReference type="SAM" id="MobiDB-lite"/>
    </source>
</evidence>
<accession>A0ABC8U4K3</accession>
<protein>
    <submittedName>
        <fullName evidence="2">Uncharacterized protein</fullName>
    </submittedName>
</protein>
<organism evidence="2 3">
    <name type="scientific">Ilex paraguariensis</name>
    <name type="common">yerba mate</name>
    <dbReference type="NCBI Taxonomy" id="185542"/>
    <lineage>
        <taxon>Eukaryota</taxon>
        <taxon>Viridiplantae</taxon>
        <taxon>Streptophyta</taxon>
        <taxon>Embryophyta</taxon>
        <taxon>Tracheophyta</taxon>
        <taxon>Spermatophyta</taxon>
        <taxon>Magnoliopsida</taxon>
        <taxon>eudicotyledons</taxon>
        <taxon>Gunneridae</taxon>
        <taxon>Pentapetalae</taxon>
        <taxon>asterids</taxon>
        <taxon>campanulids</taxon>
        <taxon>Aquifoliales</taxon>
        <taxon>Aquifoliaceae</taxon>
        <taxon>Ilex</taxon>
    </lineage>
</organism>
<proteinExistence type="predicted"/>